<sequence length="153" mass="16726">MGANFFLVSSTYLTLEEVIAHQTGRRDWATGSVAGAATGGFYAGLVSGRLRGLQGAAAGAAAGAAVFLGREQFHKWRLTKAVERYEEKYGTAPKVYYPNSDALVETKGPVRALEFPSLLPSSMKITEEEIERRIQARVEELRQADASERSEKK</sequence>
<comment type="caution">
    <text evidence="1">The sequence shown here is derived from an EMBL/GenBank/DDBJ whole genome shotgun (WGS) entry which is preliminary data.</text>
</comment>
<proteinExistence type="predicted"/>
<dbReference type="AlphaFoldDB" id="A0AAD5LIH3"/>
<reference evidence="1" key="1">
    <citation type="submission" date="2021-12" db="EMBL/GenBank/DDBJ databases">
        <title>Prjna785345.</title>
        <authorList>
            <person name="Rujirawat T."/>
            <person name="Krajaejun T."/>
        </authorList>
    </citation>
    <scope>NUCLEOTIDE SEQUENCE</scope>
    <source>
        <strain evidence="1">Pi057C3</strain>
    </source>
</reference>
<keyword evidence="2" id="KW-1185">Reference proteome</keyword>
<protein>
    <submittedName>
        <fullName evidence="1">Uncharacterized protein</fullName>
    </submittedName>
</protein>
<dbReference type="EMBL" id="JAKCXM010000164">
    <property type="protein sequence ID" value="KAJ0400062.1"/>
    <property type="molecule type" value="Genomic_DNA"/>
</dbReference>
<name>A0AAD5LIH3_PYTIN</name>
<evidence type="ECO:0000313" key="2">
    <source>
        <dbReference type="Proteomes" id="UP001209570"/>
    </source>
</evidence>
<organism evidence="1 2">
    <name type="scientific">Pythium insidiosum</name>
    <name type="common">Pythiosis disease agent</name>
    <dbReference type="NCBI Taxonomy" id="114742"/>
    <lineage>
        <taxon>Eukaryota</taxon>
        <taxon>Sar</taxon>
        <taxon>Stramenopiles</taxon>
        <taxon>Oomycota</taxon>
        <taxon>Peronosporomycetes</taxon>
        <taxon>Pythiales</taxon>
        <taxon>Pythiaceae</taxon>
        <taxon>Pythium</taxon>
    </lineage>
</organism>
<gene>
    <name evidence="1" type="ORF">P43SY_005038</name>
</gene>
<accession>A0AAD5LIH3</accession>
<dbReference type="Proteomes" id="UP001209570">
    <property type="component" value="Unassembled WGS sequence"/>
</dbReference>
<evidence type="ECO:0000313" key="1">
    <source>
        <dbReference type="EMBL" id="KAJ0400062.1"/>
    </source>
</evidence>